<feature type="transmembrane region" description="Helical" evidence="8">
    <location>
        <begin position="64"/>
        <end position="85"/>
    </location>
</feature>
<dbReference type="GO" id="GO:0005886">
    <property type="term" value="C:plasma membrane"/>
    <property type="evidence" value="ECO:0007669"/>
    <property type="project" value="UniProtKB-SubCell"/>
</dbReference>
<dbReference type="GO" id="GO:0140359">
    <property type="term" value="F:ABC-type transporter activity"/>
    <property type="evidence" value="ECO:0007669"/>
    <property type="project" value="InterPro"/>
</dbReference>
<dbReference type="GO" id="GO:0016887">
    <property type="term" value="F:ATP hydrolysis activity"/>
    <property type="evidence" value="ECO:0007669"/>
    <property type="project" value="InterPro"/>
</dbReference>
<dbReference type="EMBL" id="QGLL01000001">
    <property type="protein sequence ID" value="PXY85641.1"/>
    <property type="molecule type" value="Genomic_DNA"/>
</dbReference>
<reference evidence="11 12" key="1">
    <citation type="submission" date="2018-05" db="EMBL/GenBank/DDBJ databases">
        <title>Reference genomes for bee gut microbiota database.</title>
        <authorList>
            <person name="Ellegaard K.M."/>
        </authorList>
    </citation>
    <scope>NUCLEOTIDE SEQUENCE [LARGE SCALE GENOMIC DNA]</scope>
    <source>
        <strain evidence="11 12">ESL0200</strain>
    </source>
</reference>
<evidence type="ECO:0000313" key="12">
    <source>
        <dbReference type="Proteomes" id="UP000247744"/>
    </source>
</evidence>
<dbReference type="InterPro" id="IPR036640">
    <property type="entry name" value="ABC1_TM_sf"/>
</dbReference>
<feature type="transmembrane region" description="Helical" evidence="8">
    <location>
        <begin position="255"/>
        <end position="271"/>
    </location>
</feature>
<feature type="region of interest" description="Disordered" evidence="7">
    <location>
        <begin position="369"/>
        <end position="412"/>
    </location>
</feature>
<evidence type="ECO:0000256" key="6">
    <source>
        <dbReference type="ARBA" id="ARBA00023136"/>
    </source>
</evidence>
<feature type="transmembrane region" description="Helical" evidence="8">
    <location>
        <begin position="133"/>
        <end position="155"/>
    </location>
</feature>
<evidence type="ECO:0000256" key="5">
    <source>
        <dbReference type="ARBA" id="ARBA00022989"/>
    </source>
</evidence>
<dbReference type="InterPro" id="IPR003593">
    <property type="entry name" value="AAA+_ATPase"/>
</dbReference>
<name>A0A318MNR8_9BIFI</name>
<dbReference type="GO" id="GO:0005524">
    <property type="term" value="F:ATP binding"/>
    <property type="evidence" value="ECO:0007669"/>
    <property type="project" value="UniProtKB-KW"/>
</dbReference>
<dbReference type="Gene3D" id="1.20.1560.10">
    <property type="entry name" value="ABC transporter type 1, transmembrane domain"/>
    <property type="match status" value="1"/>
</dbReference>
<dbReference type="Proteomes" id="UP000247744">
    <property type="component" value="Unassembled WGS sequence"/>
</dbReference>
<evidence type="ECO:0000259" key="9">
    <source>
        <dbReference type="PROSITE" id="PS50893"/>
    </source>
</evidence>
<dbReference type="InterPro" id="IPR011527">
    <property type="entry name" value="ABC1_TM_dom"/>
</dbReference>
<feature type="region of interest" description="Disordered" evidence="7">
    <location>
        <begin position="425"/>
        <end position="462"/>
    </location>
</feature>
<dbReference type="PROSITE" id="PS50929">
    <property type="entry name" value="ABC_TM1F"/>
    <property type="match status" value="1"/>
</dbReference>
<protein>
    <recommendedName>
        <fullName evidence="13">ATP-binding cassette domain-containing protein</fullName>
    </recommendedName>
</protein>
<dbReference type="OrthoDB" id="9806127at2"/>
<comment type="caution">
    <text evidence="11">The sequence shown here is derived from an EMBL/GenBank/DDBJ whole genome shotgun (WGS) entry which is preliminary data.</text>
</comment>
<dbReference type="Pfam" id="PF00664">
    <property type="entry name" value="ABC_membrane"/>
    <property type="match status" value="1"/>
</dbReference>
<dbReference type="GO" id="GO:0034040">
    <property type="term" value="F:ATPase-coupled lipid transmembrane transporter activity"/>
    <property type="evidence" value="ECO:0007669"/>
    <property type="project" value="TreeGrafter"/>
</dbReference>
<keyword evidence="3" id="KW-0547">Nucleotide-binding</keyword>
<comment type="subcellular location">
    <subcellularLocation>
        <location evidence="1">Cell membrane</location>
        <topology evidence="1">Multi-pass membrane protein</topology>
    </subcellularLocation>
</comment>
<dbReference type="Gene3D" id="3.40.50.300">
    <property type="entry name" value="P-loop containing nucleotide triphosphate hydrolases"/>
    <property type="match status" value="1"/>
</dbReference>
<feature type="transmembrane region" description="Helical" evidence="8">
    <location>
        <begin position="161"/>
        <end position="179"/>
    </location>
</feature>
<dbReference type="AlphaFoldDB" id="A0A318MNR8"/>
<dbReference type="PANTHER" id="PTHR24221:SF654">
    <property type="entry name" value="ATP-BINDING CASSETTE SUB-FAMILY B MEMBER 6"/>
    <property type="match status" value="1"/>
</dbReference>
<accession>A0A318MNR8</accession>
<evidence type="ECO:0000259" key="10">
    <source>
        <dbReference type="PROSITE" id="PS50929"/>
    </source>
</evidence>
<feature type="domain" description="ABC transmembrane type-1" evidence="10">
    <location>
        <begin position="16"/>
        <end position="240"/>
    </location>
</feature>
<dbReference type="InterPro" id="IPR039421">
    <property type="entry name" value="Type_1_exporter"/>
</dbReference>
<gene>
    <name evidence="11" type="ORF">DKK75_00180</name>
</gene>
<dbReference type="SUPFAM" id="SSF90123">
    <property type="entry name" value="ABC transporter transmembrane region"/>
    <property type="match status" value="1"/>
</dbReference>
<evidence type="ECO:0000313" key="11">
    <source>
        <dbReference type="EMBL" id="PXY85641.1"/>
    </source>
</evidence>
<evidence type="ECO:0008006" key="13">
    <source>
        <dbReference type="Google" id="ProtNLM"/>
    </source>
</evidence>
<evidence type="ECO:0000256" key="1">
    <source>
        <dbReference type="ARBA" id="ARBA00004651"/>
    </source>
</evidence>
<keyword evidence="6 8" id="KW-0472">Membrane</keyword>
<evidence type="ECO:0000256" key="4">
    <source>
        <dbReference type="ARBA" id="ARBA00022840"/>
    </source>
</evidence>
<evidence type="ECO:0000256" key="7">
    <source>
        <dbReference type="SAM" id="MobiDB-lite"/>
    </source>
</evidence>
<feature type="compositionally biased region" description="Polar residues" evidence="7">
    <location>
        <begin position="402"/>
        <end position="412"/>
    </location>
</feature>
<dbReference type="RefSeq" id="WP_110451467.1">
    <property type="nucleotide sequence ID" value="NZ_QGLL01000001.1"/>
</dbReference>
<dbReference type="SMART" id="SM00382">
    <property type="entry name" value="AAA"/>
    <property type="match status" value="1"/>
</dbReference>
<feature type="compositionally biased region" description="Basic and acidic residues" evidence="7">
    <location>
        <begin position="370"/>
        <end position="388"/>
    </location>
</feature>
<keyword evidence="4" id="KW-0067">ATP-binding</keyword>
<feature type="compositionally biased region" description="Polar residues" evidence="7">
    <location>
        <begin position="433"/>
        <end position="446"/>
    </location>
</feature>
<feature type="domain" description="ABC transporter" evidence="9">
    <location>
        <begin position="463"/>
        <end position="696"/>
    </location>
</feature>
<dbReference type="InterPro" id="IPR003439">
    <property type="entry name" value="ABC_transporter-like_ATP-bd"/>
</dbReference>
<dbReference type="SUPFAM" id="SSF52540">
    <property type="entry name" value="P-loop containing nucleoside triphosphate hydrolases"/>
    <property type="match status" value="1"/>
</dbReference>
<keyword evidence="2 8" id="KW-0812">Transmembrane</keyword>
<dbReference type="PANTHER" id="PTHR24221">
    <property type="entry name" value="ATP-BINDING CASSETTE SUB-FAMILY B"/>
    <property type="match status" value="1"/>
</dbReference>
<sequence length="704" mass="73952">MISKRLLHLPGARMGASLLLAFLQTIGALAEILLLPVAIAAVGRSLGLPVPHALAWVPGRPGPLAVLIGGLILVRLLTQAVARFVSARLAEGMGKALSQALYLSVFDPNRQEDDLGVPAQTFARLSTEGVKSVVSYFTAYLPALVQTGLMLVVTLAVLLPVSPLAAVIVVIGMVALPLASKPTMGENIKVQLGQLRKYDKVGVHFEHALRGLNTLKIFGADQRQADDLAEESEGFRRITMGVLGGQLRSLIKADVVIYTSLILAVATTVLIGQGGPARVLSCLVVALTGVRLFAPERQLVYMMHSGMVAIKQGKAIDDILQERQRGDEKSTAPGTTPESCKKVALETTPAPILDASEEAASETILGASEKAAKEAGLETSEEAVRESGTESASKPALKPASDTVQMPAQGSVSKPALGDVQILAPGSADIPASGSTDARMQNTGSVQSGSAQADMSDDDSSGIRARDLTYTYPDGFQALTDLNFDLPAKGRVGLVGASGSGKSTLAGLLSGRLQGYAGELTIGGRHVSDLSREDLVGLQTVVRGTDHLFTGTIRSNLDPAGLGYLDSELLDALDQVGLTGLVQSKGGLDAHIDPEGGNLSGGQRQRLCIARGLLRRSPVYIFDEATSAVDREHDATLAALMDALGKESLVLTITHRLAGVRNADSILFLQEGRLVECGGFRELMNARGGFAAQWKEQAQYEDGE</sequence>
<dbReference type="InterPro" id="IPR027417">
    <property type="entry name" value="P-loop_NTPase"/>
</dbReference>
<organism evidence="11 12">
    <name type="scientific">Bifidobacterium asteroides</name>
    <dbReference type="NCBI Taxonomy" id="1684"/>
    <lineage>
        <taxon>Bacteria</taxon>
        <taxon>Bacillati</taxon>
        <taxon>Actinomycetota</taxon>
        <taxon>Actinomycetes</taxon>
        <taxon>Bifidobacteriales</taxon>
        <taxon>Bifidobacteriaceae</taxon>
        <taxon>Bifidobacterium</taxon>
    </lineage>
</organism>
<dbReference type="InterPro" id="IPR017871">
    <property type="entry name" value="ABC_transporter-like_CS"/>
</dbReference>
<dbReference type="PROSITE" id="PS50893">
    <property type="entry name" value="ABC_TRANSPORTER_2"/>
    <property type="match status" value="1"/>
</dbReference>
<keyword evidence="5 8" id="KW-1133">Transmembrane helix</keyword>
<evidence type="ECO:0000256" key="2">
    <source>
        <dbReference type="ARBA" id="ARBA00022692"/>
    </source>
</evidence>
<evidence type="ECO:0000256" key="8">
    <source>
        <dbReference type="SAM" id="Phobius"/>
    </source>
</evidence>
<evidence type="ECO:0000256" key="3">
    <source>
        <dbReference type="ARBA" id="ARBA00022741"/>
    </source>
</evidence>
<dbReference type="Pfam" id="PF00005">
    <property type="entry name" value="ABC_tran"/>
    <property type="match status" value="1"/>
</dbReference>
<proteinExistence type="predicted"/>
<dbReference type="PROSITE" id="PS00211">
    <property type="entry name" value="ABC_TRANSPORTER_1"/>
    <property type="match status" value="1"/>
</dbReference>